<feature type="domain" description="Rubredoxin-like" evidence="1">
    <location>
        <begin position="1"/>
        <end position="35"/>
    </location>
</feature>
<evidence type="ECO:0000259" key="1">
    <source>
        <dbReference type="PROSITE" id="PS50903"/>
    </source>
</evidence>
<dbReference type="InterPro" id="IPR024934">
    <property type="entry name" value="Rubredoxin-like_dom"/>
</dbReference>
<dbReference type="InterPro" id="IPR048574">
    <property type="entry name" value="RUBY_RBDX"/>
</dbReference>
<dbReference type="Proteomes" id="UP000756860">
    <property type="component" value="Unassembled WGS sequence"/>
</dbReference>
<dbReference type="SUPFAM" id="SSF57802">
    <property type="entry name" value="Rubredoxin-like"/>
    <property type="match status" value="1"/>
</dbReference>
<dbReference type="RefSeq" id="WP_214175901.1">
    <property type="nucleotide sequence ID" value="NZ_JAHCVK010000006.1"/>
</dbReference>
<organism evidence="2 3">
    <name type="scientific">Geomobilimonas luticola</name>
    <dbReference type="NCBI Taxonomy" id="1114878"/>
    <lineage>
        <taxon>Bacteria</taxon>
        <taxon>Pseudomonadati</taxon>
        <taxon>Thermodesulfobacteriota</taxon>
        <taxon>Desulfuromonadia</taxon>
        <taxon>Geobacterales</taxon>
        <taxon>Geobacteraceae</taxon>
        <taxon>Geomobilimonas</taxon>
    </lineage>
</organism>
<dbReference type="EMBL" id="JAHCVK010000006">
    <property type="protein sequence ID" value="MBT0653892.1"/>
    <property type="molecule type" value="Genomic_DNA"/>
</dbReference>
<dbReference type="PROSITE" id="PS50903">
    <property type="entry name" value="RUBREDOXIN_LIKE"/>
    <property type="match status" value="1"/>
</dbReference>
<reference evidence="2 3" key="1">
    <citation type="submission" date="2021-05" db="EMBL/GenBank/DDBJ databases">
        <title>The draft genome of Geobacter luticola JCM 17780.</title>
        <authorList>
            <person name="Xu Z."/>
            <person name="Masuda Y."/>
            <person name="Itoh H."/>
            <person name="Senoo K."/>
        </authorList>
    </citation>
    <scope>NUCLEOTIDE SEQUENCE [LARGE SCALE GENOMIC DNA]</scope>
    <source>
        <strain evidence="2 3">JCM 17780</strain>
    </source>
</reference>
<proteinExistence type="predicted"/>
<name>A0ABS5SI85_9BACT</name>
<protein>
    <submittedName>
        <fullName evidence="2">Rubredoxin</fullName>
    </submittedName>
</protein>
<sequence>MKKWRCVICDYIHEGPEPPETCPECGASRDNFEEYQG</sequence>
<keyword evidence="3" id="KW-1185">Reference proteome</keyword>
<evidence type="ECO:0000313" key="2">
    <source>
        <dbReference type="EMBL" id="MBT0653892.1"/>
    </source>
</evidence>
<comment type="caution">
    <text evidence="2">The sequence shown here is derived from an EMBL/GenBank/DDBJ whole genome shotgun (WGS) entry which is preliminary data.</text>
</comment>
<accession>A0ABS5SI85</accession>
<dbReference type="Pfam" id="PF21349">
    <property type="entry name" value="RUBY_RBDX"/>
    <property type="match status" value="1"/>
</dbReference>
<dbReference type="Gene3D" id="2.20.28.10">
    <property type="match status" value="1"/>
</dbReference>
<gene>
    <name evidence="2" type="ORF">KI810_12555</name>
</gene>
<evidence type="ECO:0000313" key="3">
    <source>
        <dbReference type="Proteomes" id="UP000756860"/>
    </source>
</evidence>